<accession>A0ABR0CSA1</accession>
<organism evidence="6 7">
    <name type="scientific">Penstemon davidsonii</name>
    <dbReference type="NCBI Taxonomy" id="160366"/>
    <lineage>
        <taxon>Eukaryota</taxon>
        <taxon>Viridiplantae</taxon>
        <taxon>Streptophyta</taxon>
        <taxon>Embryophyta</taxon>
        <taxon>Tracheophyta</taxon>
        <taxon>Spermatophyta</taxon>
        <taxon>Magnoliopsida</taxon>
        <taxon>eudicotyledons</taxon>
        <taxon>Gunneridae</taxon>
        <taxon>Pentapetalae</taxon>
        <taxon>asterids</taxon>
        <taxon>lamiids</taxon>
        <taxon>Lamiales</taxon>
        <taxon>Plantaginaceae</taxon>
        <taxon>Cheloneae</taxon>
        <taxon>Penstemon</taxon>
    </lineage>
</organism>
<keyword evidence="4" id="KW-0238">DNA-binding</keyword>
<reference evidence="6 7" key="1">
    <citation type="journal article" date="2023" name="bioRxiv">
        <title>Genome report: Whole genome sequence and annotation of Penstemon davidsonii.</title>
        <authorList>
            <person name="Ostevik K.L."/>
            <person name="Alabady M."/>
            <person name="Zhang M."/>
            <person name="Rausher M.D."/>
        </authorList>
    </citation>
    <scope>NUCLEOTIDE SEQUENCE [LARGE SCALE GENOMIC DNA]</scope>
    <source>
        <strain evidence="6">DNT005</strain>
        <tissue evidence="6">Whole leaf</tissue>
    </source>
</reference>
<protein>
    <recommendedName>
        <fullName evidence="5">Telomeric single stranded DNA binding POT1/Cdc13 domain-containing protein</fullName>
    </recommendedName>
</protein>
<evidence type="ECO:0000256" key="1">
    <source>
        <dbReference type="ARBA" id="ARBA00004574"/>
    </source>
</evidence>
<dbReference type="Proteomes" id="UP001291926">
    <property type="component" value="Unassembled WGS sequence"/>
</dbReference>
<comment type="subcellular location">
    <subcellularLocation>
        <location evidence="1">Chromosome</location>
        <location evidence="1">Telomere</location>
    </subcellularLocation>
</comment>
<evidence type="ECO:0000313" key="6">
    <source>
        <dbReference type="EMBL" id="KAK4479934.1"/>
    </source>
</evidence>
<evidence type="ECO:0000313" key="7">
    <source>
        <dbReference type="Proteomes" id="UP001291926"/>
    </source>
</evidence>
<dbReference type="EMBL" id="JAYDYQ010002686">
    <property type="protein sequence ID" value="KAK4479934.1"/>
    <property type="molecule type" value="Genomic_DNA"/>
</dbReference>
<comment type="caution">
    <text evidence="6">The sequence shown here is derived from an EMBL/GenBank/DDBJ whole genome shotgun (WGS) entry which is preliminary data.</text>
</comment>
<name>A0ABR0CSA1_9LAMI</name>
<dbReference type="PANTHER" id="PTHR14513">
    <property type="entry name" value="PROTECTION OF TELOMERES 1"/>
    <property type="match status" value="1"/>
</dbReference>
<gene>
    <name evidence="6" type="ORF">RD792_012986</name>
</gene>
<dbReference type="PANTHER" id="PTHR14513:SF0">
    <property type="entry name" value="PROTECTION OF TELOMERES PROTEIN 1"/>
    <property type="match status" value="1"/>
</dbReference>
<dbReference type="InterPro" id="IPR011564">
    <property type="entry name" value="Telomer_end-bd_POT1/Cdc13"/>
</dbReference>
<dbReference type="InterPro" id="IPR057620">
    <property type="entry name" value="POT1A/B-like_OB"/>
</dbReference>
<feature type="domain" description="Telomeric single stranded DNA binding POT1/Cdc13" evidence="5">
    <location>
        <begin position="8"/>
        <end position="129"/>
    </location>
</feature>
<dbReference type="Pfam" id="PF25507">
    <property type="entry name" value="OB_POT1A"/>
    <property type="match status" value="1"/>
</dbReference>
<evidence type="ECO:0000256" key="2">
    <source>
        <dbReference type="ARBA" id="ARBA00022454"/>
    </source>
</evidence>
<dbReference type="SUPFAM" id="SSF50249">
    <property type="entry name" value="Nucleic acid-binding proteins"/>
    <property type="match status" value="1"/>
</dbReference>
<evidence type="ECO:0000256" key="4">
    <source>
        <dbReference type="ARBA" id="ARBA00023125"/>
    </source>
</evidence>
<keyword evidence="7" id="KW-1185">Reference proteome</keyword>
<proteinExistence type="predicted"/>
<dbReference type="Pfam" id="PF02765">
    <property type="entry name" value="POT1"/>
    <property type="match status" value="1"/>
</dbReference>
<evidence type="ECO:0000259" key="5">
    <source>
        <dbReference type="SMART" id="SM00976"/>
    </source>
</evidence>
<keyword evidence="3" id="KW-0779">Telomere</keyword>
<evidence type="ECO:0000256" key="3">
    <source>
        <dbReference type="ARBA" id="ARBA00022895"/>
    </source>
</evidence>
<dbReference type="SMART" id="SM00976">
    <property type="entry name" value="Telo_bind"/>
    <property type="match status" value="1"/>
</dbReference>
<dbReference type="Gene3D" id="2.40.50.140">
    <property type="entry name" value="Nucleic acid-binding proteins"/>
    <property type="match status" value="1"/>
</dbReference>
<dbReference type="InterPro" id="IPR012340">
    <property type="entry name" value="NA-bd_OB-fold"/>
</dbReference>
<dbReference type="InterPro" id="IPR028389">
    <property type="entry name" value="POT1"/>
</dbReference>
<keyword evidence="2" id="KW-0158">Chromosome</keyword>
<sequence>MRGDDYKFMQIVDAIASINQRVNLIGIVVETGLPKSTRGTDYFCSLKIVDKSRTNLGIFVSFFADTMEKLPQVDSVGDIILLSQVMILHVEGKNDEWMLFLWDGTDTPPASIEAKLEDEMENPLPLQLGSCSLSRDVLCTFPPVGSVLRMIINQRSEKINMNFIHINKWVKFVNIKIEVHAALWRAVLMPFSRLHYLPDDDDRVLACQRPYEERVPSKWGRMPFTSFPWPSPITGTDHPDVPFVTLMNVLTHPEVTGKFKCVVRVVAIFPWRIDDFRSPSGIYRVRLTLEDPTARLHAFLYAEDGGEVPWVADHCTAP</sequence>